<evidence type="ECO:0000256" key="2">
    <source>
        <dbReference type="ARBA" id="ARBA00007520"/>
    </source>
</evidence>
<dbReference type="AlphaFoldDB" id="A0A1L7XYQ1"/>
<evidence type="ECO:0000256" key="3">
    <source>
        <dbReference type="ARBA" id="ARBA00022692"/>
    </source>
</evidence>
<evidence type="ECO:0000256" key="5">
    <source>
        <dbReference type="ARBA" id="ARBA00023136"/>
    </source>
</evidence>
<keyword evidence="5 7" id="KW-0472">Membrane</keyword>
<feature type="domain" description="Major facilitator superfamily (MFS) profile" evidence="8">
    <location>
        <begin position="50"/>
        <end position="561"/>
    </location>
</feature>
<feature type="compositionally biased region" description="Polar residues" evidence="6">
    <location>
        <begin position="29"/>
        <end position="42"/>
    </location>
</feature>
<dbReference type="InterPro" id="IPR020846">
    <property type="entry name" value="MFS_dom"/>
</dbReference>
<evidence type="ECO:0000256" key="7">
    <source>
        <dbReference type="SAM" id="Phobius"/>
    </source>
</evidence>
<evidence type="ECO:0000256" key="6">
    <source>
        <dbReference type="SAM" id="MobiDB-lite"/>
    </source>
</evidence>
<reference evidence="9 10" key="1">
    <citation type="submission" date="2016-03" db="EMBL/GenBank/DDBJ databases">
        <authorList>
            <person name="Ploux O."/>
        </authorList>
    </citation>
    <scope>NUCLEOTIDE SEQUENCE [LARGE SCALE GENOMIC DNA]</scope>
    <source>
        <strain evidence="9 10">UAMH 11012</strain>
    </source>
</reference>
<feature type="transmembrane region" description="Helical" evidence="7">
    <location>
        <begin position="538"/>
        <end position="556"/>
    </location>
</feature>
<protein>
    <submittedName>
        <fullName evidence="9">Related to aflatoxin efflux pump AFLT</fullName>
    </submittedName>
</protein>
<evidence type="ECO:0000313" key="10">
    <source>
        <dbReference type="Proteomes" id="UP000184330"/>
    </source>
</evidence>
<comment type="subcellular location">
    <subcellularLocation>
        <location evidence="1">Membrane</location>
        <topology evidence="1">Multi-pass membrane protein</topology>
    </subcellularLocation>
</comment>
<feature type="transmembrane region" description="Helical" evidence="7">
    <location>
        <begin position="398"/>
        <end position="421"/>
    </location>
</feature>
<dbReference type="SUPFAM" id="SSF103473">
    <property type="entry name" value="MFS general substrate transporter"/>
    <property type="match status" value="2"/>
</dbReference>
<feature type="compositionally biased region" description="Basic and acidic residues" evidence="6">
    <location>
        <begin position="1"/>
        <end position="12"/>
    </location>
</feature>
<dbReference type="GO" id="GO:0005886">
    <property type="term" value="C:plasma membrane"/>
    <property type="evidence" value="ECO:0007669"/>
    <property type="project" value="TreeGrafter"/>
</dbReference>
<dbReference type="FunFam" id="1.20.1250.20:FF:000196">
    <property type="entry name" value="MFS toxin efflux pump (AflT)"/>
    <property type="match status" value="1"/>
</dbReference>
<keyword evidence="3 7" id="KW-0812">Transmembrane</keyword>
<dbReference type="PANTHER" id="PTHR23501:SF193">
    <property type="entry name" value="MULTIDRUG TRANSPORTER, PUTATIVE (AFU_ORTHOLOGUE AFUA_8G00940)-RELATED"/>
    <property type="match status" value="1"/>
</dbReference>
<dbReference type="GO" id="GO:0022857">
    <property type="term" value="F:transmembrane transporter activity"/>
    <property type="evidence" value="ECO:0007669"/>
    <property type="project" value="InterPro"/>
</dbReference>
<evidence type="ECO:0000256" key="1">
    <source>
        <dbReference type="ARBA" id="ARBA00004141"/>
    </source>
</evidence>
<feature type="transmembrane region" description="Helical" evidence="7">
    <location>
        <begin position="222"/>
        <end position="243"/>
    </location>
</feature>
<feature type="transmembrane region" description="Helical" evidence="7">
    <location>
        <begin position="163"/>
        <end position="184"/>
    </location>
</feature>
<dbReference type="OrthoDB" id="10021397at2759"/>
<dbReference type="CDD" id="cd17502">
    <property type="entry name" value="MFS_Azr1_MDR_like"/>
    <property type="match status" value="1"/>
</dbReference>
<dbReference type="InterPro" id="IPR036259">
    <property type="entry name" value="MFS_trans_sf"/>
</dbReference>
<feature type="transmembrane region" description="Helical" evidence="7">
    <location>
        <begin position="368"/>
        <end position="392"/>
    </location>
</feature>
<accession>A0A1L7XYQ1</accession>
<dbReference type="InterPro" id="IPR011701">
    <property type="entry name" value="MFS"/>
</dbReference>
<keyword evidence="4 7" id="KW-1133">Transmembrane helix</keyword>
<evidence type="ECO:0000313" key="9">
    <source>
        <dbReference type="EMBL" id="CZR70086.1"/>
    </source>
</evidence>
<sequence length="578" mass="61558">MASKASDSHTKLDSGQTDDSTVDLAEGQVQRQHGNNGQSSEKNITELTQQSMSKPEQQYVTGLKLQVVVGSAIPRITSDFHSLPDMGWYGSAYLLSSCALQPLAGRLYTHLGSKACLFFPRSNAMKNANSTQSLFLSFLALFEVGSVLCGAAQSSKMLIVGRVVAGMGGSGLTNGALTIISAAAPMHKQPLLVGIMFGISQIGIICGPLIGGAFTEYVNWRWCFYVNLPIGAVAAVLLLMIHIPDRLSHNGSDKLTLRMLLSNLDLTGFALFASFAIMIELGLEWGGQGVPWKSARIIGLLCGGIVALALFAVWEYRVGENAMIPPSVAGRREVWTSCLYLGFFSGALLCFTYYLPTYFQAVKGVSPLISGVYMLSGIVPQLIMAIVSGFFIGKTGYYLPWALAGAVIACVAAGLVSTFTVHESTAKWVMYQFIGGFGRGCGLQAPIIAIQNTLRSKPEQNSLGMSLAAFGQTFGGSLALSIADILFEDGLVSGLESYAPSIDPSIIVKAGSTGFRQVVNSDQLPGVLQAYTGAIDKTFYLAAAFSGVTFVLAWGMGWHKLRKEAKDAPAQPLVDNLP</sequence>
<dbReference type="EMBL" id="FJOG01000093">
    <property type="protein sequence ID" value="CZR70086.1"/>
    <property type="molecule type" value="Genomic_DNA"/>
</dbReference>
<feature type="transmembrane region" description="Helical" evidence="7">
    <location>
        <begin position="463"/>
        <end position="487"/>
    </location>
</feature>
<feature type="transmembrane region" description="Helical" evidence="7">
    <location>
        <begin position="295"/>
        <end position="314"/>
    </location>
</feature>
<comment type="similarity">
    <text evidence="2">Belongs to the major facilitator superfamily. TCR/Tet family.</text>
</comment>
<dbReference type="Gene3D" id="1.20.1250.20">
    <property type="entry name" value="MFS general substrate transporter like domains"/>
    <property type="match status" value="2"/>
</dbReference>
<feature type="transmembrane region" description="Helical" evidence="7">
    <location>
        <begin position="190"/>
        <end position="210"/>
    </location>
</feature>
<feature type="transmembrane region" description="Helical" evidence="7">
    <location>
        <begin position="334"/>
        <end position="356"/>
    </location>
</feature>
<dbReference type="Proteomes" id="UP000184330">
    <property type="component" value="Unassembled WGS sequence"/>
</dbReference>
<proteinExistence type="inferred from homology"/>
<evidence type="ECO:0000256" key="4">
    <source>
        <dbReference type="ARBA" id="ARBA00022989"/>
    </source>
</evidence>
<keyword evidence="10" id="KW-1185">Reference proteome</keyword>
<evidence type="ECO:0000259" key="8">
    <source>
        <dbReference type="PROSITE" id="PS50850"/>
    </source>
</evidence>
<organism evidence="9 10">
    <name type="scientific">Phialocephala subalpina</name>
    <dbReference type="NCBI Taxonomy" id="576137"/>
    <lineage>
        <taxon>Eukaryota</taxon>
        <taxon>Fungi</taxon>
        <taxon>Dikarya</taxon>
        <taxon>Ascomycota</taxon>
        <taxon>Pezizomycotina</taxon>
        <taxon>Leotiomycetes</taxon>
        <taxon>Helotiales</taxon>
        <taxon>Mollisiaceae</taxon>
        <taxon>Phialocephala</taxon>
        <taxon>Phialocephala fortinii species complex</taxon>
    </lineage>
</organism>
<gene>
    <name evidence="9" type="ORF">PAC_19987</name>
</gene>
<name>A0A1L7XYQ1_9HELO</name>
<feature type="region of interest" description="Disordered" evidence="6">
    <location>
        <begin position="1"/>
        <end position="42"/>
    </location>
</feature>
<dbReference type="Pfam" id="PF07690">
    <property type="entry name" value="MFS_1"/>
    <property type="match status" value="1"/>
</dbReference>
<dbReference type="PROSITE" id="PS50850">
    <property type="entry name" value="MFS"/>
    <property type="match status" value="1"/>
</dbReference>
<feature type="transmembrane region" description="Helical" evidence="7">
    <location>
        <begin position="133"/>
        <end position="151"/>
    </location>
</feature>
<feature type="transmembrane region" description="Helical" evidence="7">
    <location>
        <begin position="263"/>
        <end position="283"/>
    </location>
</feature>
<dbReference type="PANTHER" id="PTHR23501">
    <property type="entry name" value="MAJOR FACILITATOR SUPERFAMILY"/>
    <property type="match status" value="1"/>
</dbReference>